<keyword evidence="4" id="KW-1185">Reference proteome</keyword>
<dbReference type="PANTHER" id="PTHR36836:SF1">
    <property type="entry name" value="COLANIC ACID BIOSYNTHESIS PROTEIN WCAK"/>
    <property type="match status" value="1"/>
</dbReference>
<dbReference type="PANTHER" id="PTHR36836">
    <property type="entry name" value="COLANIC ACID BIOSYNTHESIS PROTEIN WCAK"/>
    <property type="match status" value="1"/>
</dbReference>
<dbReference type="EMBL" id="RKHL01000001">
    <property type="protein sequence ID" value="ROR82716.1"/>
    <property type="molecule type" value="Genomic_DNA"/>
</dbReference>
<feature type="region of interest" description="Disordered" evidence="1">
    <location>
        <begin position="362"/>
        <end position="385"/>
    </location>
</feature>
<dbReference type="AlphaFoldDB" id="A0A3N2C5E5"/>
<evidence type="ECO:0000313" key="4">
    <source>
        <dbReference type="Proteomes" id="UP000266915"/>
    </source>
</evidence>
<keyword evidence="3" id="KW-0808">Transferase</keyword>
<name>A0A3N2C5E5_9MICO</name>
<dbReference type="Proteomes" id="UP000266915">
    <property type="component" value="Unassembled WGS sequence"/>
</dbReference>
<dbReference type="GO" id="GO:0016740">
    <property type="term" value="F:transferase activity"/>
    <property type="evidence" value="ECO:0007669"/>
    <property type="project" value="UniProtKB-KW"/>
</dbReference>
<gene>
    <name evidence="3" type="ORF">EDD42_2810</name>
</gene>
<protein>
    <submittedName>
        <fullName evidence="3">Polysaccharide pyruvyl transferase WcaK-like protein</fullName>
    </submittedName>
</protein>
<dbReference type="RefSeq" id="WP_085512536.1">
    <property type="nucleotide sequence ID" value="NZ_FXAP01000004.1"/>
</dbReference>
<reference evidence="3 4" key="1">
    <citation type="submission" date="2018-11" db="EMBL/GenBank/DDBJ databases">
        <title>Sequencing the genomes of 1000 actinobacteria strains.</title>
        <authorList>
            <person name="Klenk H.-P."/>
        </authorList>
    </citation>
    <scope>NUCLEOTIDE SEQUENCE [LARGE SCALE GENOMIC DNA]</scope>
    <source>
        <strain evidence="3 4">DSM 14012</strain>
    </source>
</reference>
<dbReference type="Pfam" id="PF04230">
    <property type="entry name" value="PS_pyruv_trans"/>
    <property type="match status" value="1"/>
</dbReference>
<evidence type="ECO:0000313" key="3">
    <source>
        <dbReference type="EMBL" id="ROR82716.1"/>
    </source>
</evidence>
<comment type="caution">
    <text evidence="3">The sequence shown here is derived from an EMBL/GenBank/DDBJ whole genome shotgun (WGS) entry which is preliminary data.</text>
</comment>
<accession>A0A3N2C5E5</accession>
<dbReference type="InterPro" id="IPR007345">
    <property type="entry name" value="Polysacch_pyruvyl_Trfase"/>
</dbReference>
<evidence type="ECO:0000259" key="2">
    <source>
        <dbReference type="Pfam" id="PF04230"/>
    </source>
</evidence>
<evidence type="ECO:0000256" key="1">
    <source>
        <dbReference type="SAM" id="MobiDB-lite"/>
    </source>
</evidence>
<feature type="compositionally biased region" description="Basic and acidic residues" evidence="1">
    <location>
        <begin position="375"/>
        <end position="385"/>
    </location>
</feature>
<organism evidence="3 4">
    <name type="scientific">Plantibacter flavus</name>
    <dbReference type="NCBI Taxonomy" id="150123"/>
    <lineage>
        <taxon>Bacteria</taxon>
        <taxon>Bacillati</taxon>
        <taxon>Actinomycetota</taxon>
        <taxon>Actinomycetes</taxon>
        <taxon>Micrococcales</taxon>
        <taxon>Microbacteriaceae</taxon>
        <taxon>Plantibacter</taxon>
    </lineage>
</organism>
<proteinExistence type="predicted"/>
<feature type="domain" description="Polysaccharide pyruvyl transferase" evidence="2">
    <location>
        <begin position="21"/>
        <end position="299"/>
    </location>
</feature>
<sequence length="385" mass="41803">MTNSTANPPKVVLLHAYSPKNAGDGLLVQLAEQLIADSLGATEIVVIAADASAFARADVTQWGGPIAGKAGLSRNLSMVSTVFLGPSRSIRAAVTNADLVVAVGGGYLRGGHFLESLKSLGAHYGQLRLAATVGEFAVYLPQSIGPFHGMYLTAIRSRLRRISAVMVRDDRSARDLATVSTVERIPDLAVLEIAKTISRSTQSIPSGPPVVVARNLKNPRHYYDLLAQMASTGSYDWAVQSEVGANNDRPLTERLAKDTVPTLSQIFEERQPRIIISTRMHGALSALLNGFPAIHLSYERKGWGAFDDLGLPEYVLPARDAQLETIRSLELKILDDPQRYWNAVRLKMPEIIAQHASVVQKLRDTARRPQGSTAESRDKSKSHPS</sequence>